<comment type="similarity">
    <text evidence="1">Belongs to the phospholipid scramblase family.</text>
</comment>
<dbReference type="RefSeq" id="XP_014567664.1">
    <property type="nucleotide sequence ID" value="XM_014712178.1"/>
</dbReference>
<evidence type="ECO:0008006" key="5">
    <source>
        <dbReference type="Google" id="ProtNLM"/>
    </source>
</evidence>
<evidence type="ECO:0000256" key="2">
    <source>
        <dbReference type="SAM" id="MobiDB-lite"/>
    </source>
</evidence>
<feature type="compositionally biased region" description="Low complexity" evidence="2">
    <location>
        <begin position="397"/>
        <end position="408"/>
    </location>
</feature>
<protein>
    <recommendedName>
        <fullName evidence="5">Phospholipid scramblase</fullName>
    </recommendedName>
</protein>
<feature type="region of interest" description="Disordered" evidence="2">
    <location>
        <begin position="50"/>
        <end position="119"/>
    </location>
</feature>
<feature type="compositionally biased region" description="Gly residues" evidence="2">
    <location>
        <begin position="475"/>
        <end position="491"/>
    </location>
</feature>
<dbReference type="eggNOG" id="KOG0621">
    <property type="taxonomic scope" value="Eukaryota"/>
</dbReference>
<dbReference type="GO" id="GO:0005886">
    <property type="term" value="C:plasma membrane"/>
    <property type="evidence" value="ECO:0007669"/>
    <property type="project" value="TreeGrafter"/>
</dbReference>
<proteinExistence type="inferred from homology"/>
<reference evidence="3 4" key="1">
    <citation type="journal article" date="2011" name="J. Gen. Appl. Microbiol.">
        <title>Draft genome sequencing of the enigmatic basidiomycete Mixia osmundae.</title>
        <authorList>
            <person name="Nishida H."/>
            <person name="Nagatsuka Y."/>
            <person name="Sugiyama J."/>
        </authorList>
    </citation>
    <scope>NUCLEOTIDE SEQUENCE [LARGE SCALE GENOMIC DNA]</scope>
    <source>
        <strain evidence="4">CBS 9802 / IAM 14324 / JCM 22182 / KY 12970</strain>
    </source>
</reference>
<name>G7E6Q6_MIXOS</name>
<dbReference type="Pfam" id="PF03803">
    <property type="entry name" value="Scramblase"/>
    <property type="match status" value="1"/>
</dbReference>
<dbReference type="InParanoid" id="G7E6Q6"/>
<feature type="region of interest" description="Disordered" evidence="2">
    <location>
        <begin position="396"/>
        <end position="491"/>
    </location>
</feature>
<gene>
    <name evidence="3" type="primary">Mo05202</name>
    <name evidence="3" type="ORF">E5Q_05202</name>
</gene>
<dbReference type="AlphaFoldDB" id="G7E6Q6"/>
<organism evidence="3 4">
    <name type="scientific">Mixia osmundae (strain CBS 9802 / IAM 14324 / JCM 22182 / KY 12970)</name>
    <dbReference type="NCBI Taxonomy" id="764103"/>
    <lineage>
        <taxon>Eukaryota</taxon>
        <taxon>Fungi</taxon>
        <taxon>Dikarya</taxon>
        <taxon>Basidiomycota</taxon>
        <taxon>Pucciniomycotina</taxon>
        <taxon>Mixiomycetes</taxon>
        <taxon>Mixiales</taxon>
        <taxon>Mixiaceae</taxon>
        <taxon>Mixia</taxon>
    </lineage>
</organism>
<sequence length="868" mass="93109">MRVCSAVDHQLDIANTGAFNSMRQPLERCTCGLARRLSTAAAVRNRLAATRASGSRLSRRPPPPVPVRHRDRIQVKPATLSDTTPSVQSQSHAQPSQTSAAGLASPAAQVPVHVPDDPQGVLQASDPTSQGAVRLLSQSGLVIVRQLEMMNVFLGYEQANKYQILAASGEAVGFLAEEDLGFRQAIGRQFLRGHRAFKCTVMDSDGEIIMRVNRPLSLINSKIYISKGDDPTNVIGEAQQEWHLLRRKYNLFSKREEGFDQFGAIDTPFLGWDFIARNEDDKPVAAINRNFAGFARELFTDTGQYALKFEALAAESAPQPEPSSTGTNSDSKALTETPGNALVPSPESAALTLDQRAVLLAAAVSIDIDYFSRARGGGFGGGFMPIFWPMGGGSGAAEGAEAGAAGEAGQVGTPIDGTADGSGPFPLDQQADQPPRDTEPSPWSNEDVWGESNEGMDEGQQLEDPWAAPQEQGGSSWGSWGGGDSGGGDGGGGWDGCKMLFARLVAILSTILPASAIVVRTYCFSIAKETADCISTCMPGDATWIMETFVSRALVHVRVEPSRFEAIAALTVYGPSRPEFTMTPASLSPSTASYTLRIKMPGAIREILVPGDDEAARLEKAWLGACCSVILESKFTLGFTESFMIVGRPGVYVHCGQGSGKIRPDFDCESKRVIAECQTTAEAHCGIARTRGAREGGLCAWQPYLVPPPHSTSDPLDGYLIQLDLFPSATTRYGASCKLPEDQVAPSEPVCSARPKELQPSAAIYSVRLRAGLVPLALSSRSDEHARCCKITRLHRFDLSFYSRTMSENKLPQIDIECGPDTDPEKSCIDVFATPGMRASASRMRFLMIAQFLRPVTSSASLASSSHS</sequence>
<evidence type="ECO:0000313" key="4">
    <source>
        <dbReference type="Proteomes" id="UP000009131"/>
    </source>
</evidence>
<accession>G7E6Q6</accession>
<keyword evidence="4" id="KW-1185">Reference proteome</keyword>
<reference evidence="3 4" key="2">
    <citation type="journal article" date="2012" name="Open Biol.">
        <title>Characteristics of nucleosomes and linker DNA regions on the genome of the basidiomycete Mixia osmundae revealed by mono- and dinucleosome mapping.</title>
        <authorList>
            <person name="Nishida H."/>
            <person name="Kondo S."/>
            <person name="Matsumoto T."/>
            <person name="Suzuki Y."/>
            <person name="Yoshikawa H."/>
            <person name="Taylor T.D."/>
            <person name="Sugiyama J."/>
        </authorList>
    </citation>
    <scope>NUCLEOTIDE SEQUENCE [LARGE SCALE GENOMIC DNA]</scope>
    <source>
        <strain evidence="4">CBS 9802 / IAM 14324 / JCM 22182 / KY 12970</strain>
    </source>
</reference>
<feature type="compositionally biased region" description="Polar residues" evidence="2">
    <location>
        <begin position="80"/>
        <end position="100"/>
    </location>
</feature>
<feature type="compositionally biased region" description="Polar residues" evidence="2">
    <location>
        <begin position="322"/>
        <end position="338"/>
    </location>
</feature>
<evidence type="ECO:0000256" key="1">
    <source>
        <dbReference type="ARBA" id="ARBA00005350"/>
    </source>
</evidence>
<dbReference type="Proteomes" id="UP000009131">
    <property type="component" value="Unassembled WGS sequence"/>
</dbReference>
<dbReference type="OrthoDB" id="191150at2759"/>
<comment type="caution">
    <text evidence="3">The sequence shown here is derived from an EMBL/GenBank/DDBJ whole genome shotgun (WGS) entry which is preliminary data.</text>
</comment>
<dbReference type="PANTHER" id="PTHR23248">
    <property type="entry name" value="PHOSPHOLIPID SCRAMBLASE-RELATED"/>
    <property type="match status" value="1"/>
</dbReference>
<feature type="region of interest" description="Disordered" evidence="2">
    <location>
        <begin position="316"/>
        <end position="345"/>
    </location>
</feature>
<dbReference type="EMBL" id="BABT02000153">
    <property type="protein sequence ID" value="GAA98516.1"/>
    <property type="molecule type" value="Genomic_DNA"/>
</dbReference>
<dbReference type="GO" id="GO:0017128">
    <property type="term" value="F:phospholipid scramblase activity"/>
    <property type="evidence" value="ECO:0007669"/>
    <property type="project" value="InterPro"/>
</dbReference>
<dbReference type="HOGENOM" id="CLU_330395_0_0_1"/>
<dbReference type="STRING" id="764103.G7E6Q6"/>
<evidence type="ECO:0000313" key="3">
    <source>
        <dbReference type="EMBL" id="GAA98516.1"/>
    </source>
</evidence>
<dbReference type="PANTHER" id="PTHR23248:SF9">
    <property type="entry name" value="PHOSPHOLIPID SCRAMBLASE"/>
    <property type="match status" value="1"/>
</dbReference>
<dbReference type="InterPro" id="IPR005552">
    <property type="entry name" value="Scramblase"/>
</dbReference>